<reference evidence="5" key="1">
    <citation type="submission" date="2022-03" db="EMBL/GenBank/DDBJ databases">
        <authorList>
            <person name="Martin C."/>
        </authorList>
    </citation>
    <scope>NUCLEOTIDE SEQUENCE</scope>
</reference>
<keyword evidence="3" id="KW-1133">Transmembrane helix</keyword>
<keyword evidence="1" id="KW-0106">Calcium</keyword>
<protein>
    <recommendedName>
        <fullName evidence="4">EF-hand domain-containing protein</fullName>
    </recommendedName>
</protein>
<proteinExistence type="predicted"/>
<dbReference type="InterPro" id="IPR002048">
    <property type="entry name" value="EF_hand_dom"/>
</dbReference>
<dbReference type="Gene3D" id="1.10.238.10">
    <property type="entry name" value="EF-hand"/>
    <property type="match status" value="1"/>
</dbReference>
<evidence type="ECO:0000259" key="4">
    <source>
        <dbReference type="PROSITE" id="PS50222"/>
    </source>
</evidence>
<organism evidence="5 6">
    <name type="scientific">Owenia fusiformis</name>
    <name type="common">Polychaete worm</name>
    <dbReference type="NCBI Taxonomy" id="6347"/>
    <lineage>
        <taxon>Eukaryota</taxon>
        <taxon>Metazoa</taxon>
        <taxon>Spiralia</taxon>
        <taxon>Lophotrochozoa</taxon>
        <taxon>Annelida</taxon>
        <taxon>Polychaeta</taxon>
        <taxon>Sedentaria</taxon>
        <taxon>Canalipalpata</taxon>
        <taxon>Sabellida</taxon>
        <taxon>Oweniida</taxon>
        <taxon>Oweniidae</taxon>
        <taxon>Owenia</taxon>
    </lineage>
</organism>
<name>A0A8S4PFX0_OWEFU</name>
<keyword evidence="6" id="KW-1185">Reference proteome</keyword>
<dbReference type="PROSITE" id="PS50222">
    <property type="entry name" value="EF_HAND_2"/>
    <property type="match status" value="1"/>
</dbReference>
<evidence type="ECO:0000313" key="5">
    <source>
        <dbReference type="EMBL" id="CAH1791922.1"/>
    </source>
</evidence>
<feature type="compositionally biased region" description="Basic and acidic residues" evidence="2">
    <location>
        <begin position="116"/>
        <end position="126"/>
    </location>
</feature>
<dbReference type="EMBL" id="CAIIXF020000008">
    <property type="protein sequence ID" value="CAH1791922.1"/>
    <property type="molecule type" value="Genomic_DNA"/>
</dbReference>
<dbReference type="InterPro" id="IPR011992">
    <property type="entry name" value="EF-hand-dom_pair"/>
</dbReference>
<dbReference type="GO" id="GO:0005509">
    <property type="term" value="F:calcium ion binding"/>
    <property type="evidence" value="ECO:0007669"/>
    <property type="project" value="InterPro"/>
</dbReference>
<dbReference type="AlphaFoldDB" id="A0A8S4PFX0"/>
<accession>A0A8S4PFX0</accession>
<comment type="caution">
    <text evidence="5">The sequence shown here is derived from an EMBL/GenBank/DDBJ whole genome shotgun (WGS) entry which is preliminary data.</text>
</comment>
<sequence length="286" mass="32224">MALERNNEEASSINRIFEIAKMNSKAVLIFGRLLVIIAVLCDMTIARPISDKTPDKSIRRQLQVTDSKIINESDKEDYDSHLANFLDYYPDYNTDLNGDYNYPGDDDDLLKTATNKKPDRFVPSDREENDGYPTDETPKNEMGTFLPIPMPTDFDSYDVNVTDGFISLAELVAVTGAKENVELAFKASDIDGDGRLTLEEFKEAPLMLQGETPYDIETLVNVERELFTDETAIGDLVRKLGIDDSGNHEMVERLKNTLAEVRQNEDDVESVIGKTLFTDDFETNGH</sequence>
<evidence type="ECO:0000256" key="2">
    <source>
        <dbReference type="SAM" id="MobiDB-lite"/>
    </source>
</evidence>
<dbReference type="Proteomes" id="UP000749559">
    <property type="component" value="Unassembled WGS sequence"/>
</dbReference>
<feature type="transmembrane region" description="Helical" evidence="3">
    <location>
        <begin position="26"/>
        <end position="46"/>
    </location>
</feature>
<dbReference type="SUPFAM" id="SSF47473">
    <property type="entry name" value="EF-hand"/>
    <property type="match status" value="1"/>
</dbReference>
<evidence type="ECO:0000256" key="3">
    <source>
        <dbReference type="SAM" id="Phobius"/>
    </source>
</evidence>
<feature type="region of interest" description="Disordered" evidence="2">
    <location>
        <begin position="103"/>
        <end position="143"/>
    </location>
</feature>
<feature type="domain" description="EF-hand" evidence="4">
    <location>
        <begin position="176"/>
        <end position="211"/>
    </location>
</feature>
<keyword evidence="3" id="KW-0812">Transmembrane</keyword>
<dbReference type="InterPro" id="IPR018247">
    <property type="entry name" value="EF_Hand_1_Ca_BS"/>
</dbReference>
<dbReference type="OrthoDB" id="6072491at2759"/>
<dbReference type="PROSITE" id="PS00018">
    <property type="entry name" value="EF_HAND_1"/>
    <property type="match status" value="1"/>
</dbReference>
<evidence type="ECO:0000313" key="6">
    <source>
        <dbReference type="Proteomes" id="UP000749559"/>
    </source>
</evidence>
<keyword evidence="3" id="KW-0472">Membrane</keyword>
<evidence type="ECO:0000256" key="1">
    <source>
        <dbReference type="ARBA" id="ARBA00022837"/>
    </source>
</evidence>
<gene>
    <name evidence="5" type="ORF">OFUS_LOCUS16959</name>
</gene>